<evidence type="ECO:0000313" key="1">
    <source>
        <dbReference type="EMBL" id="MBX58970.1"/>
    </source>
</evidence>
<reference evidence="1" key="1">
    <citation type="submission" date="2018-02" db="EMBL/GenBank/DDBJ databases">
        <title>Rhizophora mucronata_Transcriptome.</title>
        <authorList>
            <person name="Meera S.P."/>
            <person name="Sreeshan A."/>
            <person name="Augustine A."/>
        </authorList>
    </citation>
    <scope>NUCLEOTIDE SEQUENCE</scope>
    <source>
        <tissue evidence="1">Leaf</tissue>
    </source>
</reference>
<dbReference type="AlphaFoldDB" id="A0A2P2PW84"/>
<proteinExistence type="predicted"/>
<accession>A0A2P2PW84</accession>
<protein>
    <submittedName>
        <fullName evidence="1">Uncharacterized protein</fullName>
    </submittedName>
</protein>
<name>A0A2P2PW84_RHIMU</name>
<organism evidence="1">
    <name type="scientific">Rhizophora mucronata</name>
    <name type="common">Asiatic mangrove</name>
    <dbReference type="NCBI Taxonomy" id="61149"/>
    <lineage>
        <taxon>Eukaryota</taxon>
        <taxon>Viridiplantae</taxon>
        <taxon>Streptophyta</taxon>
        <taxon>Embryophyta</taxon>
        <taxon>Tracheophyta</taxon>
        <taxon>Spermatophyta</taxon>
        <taxon>Magnoliopsida</taxon>
        <taxon>eudicotyledons</taxon>
        <taxon>Gunneridae</taxon>
        <taxon>Pentapetalae</taxon>
        <taxon>rosids</taxon>
        <taxon>fabids</taxon>
        <taxon>Malpighiales</taxon>
        <taxon>Rhizophoraceae</taxon>
        <taxon>Rhizophora</taxon>
    </lineage>
</organism>
<sequence length="21" mass="2525">MANFIGRPFTLSLFKKHTYPR</sequence>
<dbReference type="EMBL" id="GGEC01078486">
    <property type="protein sequence ID" value="MBX58970.1"/>
    <property type="molecule type" value="Transcribed_RNA"/>
</dbReference>